<dbReference type="InterPro" id="IPR039426">
    <property type="entry name" value="TonB-dep_rcpt-like"/>
</dbReference>
<dbReference type="GO" id="GO:0009279">
    <property type="term" value="C:cell outer membrane"/>
    <property type="evidence" value="ECO:0007669"/>
    <property type="project" value="UniProtKB-SubCell"/>
</dbReference>
<evidence type="ECO:0000259" key="8">
    <source>
        <dbReference type="Pfam" id="PF07715"/>
    </source>
</evidence>
<dbReference type="RefSeq" id="WP_338395272.1">
    <property type="nucleotide sequence ID" value="NZ_AP025316.1"/>
</dbReference>
<dbReference type="NCBIfam" id="TIGR04056">
    <property type="entry name" value="OMP_RagA_SusC"/>
    <property type="match status" value="1"/>
</dbReference>
<organism evidence="9 10">
    <name type="scientific">Fulvitalea axinellae</name>
    <dbReference type="NCBI Taxonomy" id="1182444"/>
    <lineage>
        <taxon>Bacteria</taxon>
        <taxon>Pseudomonadati</taxon>
        <taxon>Bacteroidota</taxon>
        <taxon>Cytophagia</taxon>
        <taxon>Cytophagales</taxon>
        <taxon>Persicobacteraceae</taxon>
        <taxon>Fulvitalea</taxon>
    </lineage>
</organism>
<dbReference type="InterPro" id="IPR023996">
    <property type="entry name" value="TonB-dep_OMP_SusC/RagA"/>
</dbReference>
<dbReference type="Gene3D" id="2.40.170.20">
    <property type="entry name" value="TonB-dependent receptor, beta-barrel domain"/>
    <property type="match status" value="1"/>
</dbReference>
<evidence type="ECO:0000313" key="9">
    <source>
        <dbReference type="EMBL" id="BDD11871.1"/>
    </source>
</evidence>
<dbReference type="KEGG" id="fax:FUAX_43030"/>
<evidence type="ECO:0000256" key="4">
    <source>
        <dbReference type="ARBA" id="ARBA00022692"/>
    </source>
</evidence>
<evidence type="ECO:0000313" key="10">
    <source>
        <dbReference type="Proteomes" id="UP001348817"/>
    </source>
</evidence>
<keyword evidence="6 7" id="KW-0998">Cell outer membrane</keyword>
<reference evidence="9 10" key="1">
    <citation type="submission" date="2021-12" db="EMBL/GenBank/DDBJ databases">
        <title>Genome sequencing of bacteria with rrn-lacking chromosome and rrn-plasmid.</title>
        <authorList>
            <person name="Anda M."/>
            <person name="Iwasaki W."/>
        </authorList>
    </citation>
    <scope>NUCLEOTIDE SEQUENCE [LARGE SCALE GENOMIC DNA]</scope>
    <source>
        <strain evidence="9 10">DSM 100852</strain>
        <plasmid evidence="9 10">pFA2</plasmid>
    </source>
</reference>
<keyword evidence="4 7" id="KW-0812">Transmembrane</keyword>
<evidence type="ECO:0000256" key="3">
    <source>
        <dbReference type="ARBA" id="ARBA00022452"/>
    </source>
</evidence>
<gene>
    <name evidence="9" type="ORF">FUAX_43030</name>
</gene>
<dbReference type="AlphaFoldDB" id="A0AAU9CIB7"/>
<keyword evidence="9" id="KW-0614">Plasmid</keyword>
<name>A0AAU9CIB7_9BACT</name>
<dbReference type="NCBIfam" id="TIGR04057">
    <property type="entry name" value="SusC_RagA_signa"/>
    <property type="match status" value="1"/>
</dbReference>
<evidence type="ECO:0000256" key="5">
    <source>
        <dbReference type="ARBA" id="ARBA00023136"/>
    </source>
</evidence>
<dbReference type="InterPro" id="IPR023997">
    <property type="entry name" value="TonB-dep_OMP_SusC/RagA_CS"/>
</dbReference>
<dbReference type="Gene3D" id="2.170.130.10">
    <property type="entry name" value="TonB-dependent receptor, plug domain"/>
    <property type="match status" value="1"/>
</dbReference>
<dbReference type="Proteomes" id="UP001348817">
    <property type="component" value="Plasmid pFA2"/>
</dbReference>
<dbReference type="EMBL" id="AP025316">
    <property type="protein sequence ID" value="BDD11871.1"/>
    <property type="molecule type" value="Genomic_DNA"/>
</dbReference>
<keyword evidence="3 7" id="KW-1134">Transmembrane beta strand</keyword>
<sequence length="1114" mass="124108">MKKLLQTRNKVPIRILTGLFLSLLFLQVPAGNLLANDQSDNLTADFREATLSEVFAFVKKNTQYKVLFDKNSVDVQVKVSVTAKSMAIKTFMLDALKGTGYEFEIYGKQILVRPRKVAPATKTQDNTFPVVGTVKDENGEELIGVNVTLKRDPAIGVVTDVEGRFALKVKATDILQFSFVGYKPIAVSVGNRTSFDITLEENLKELEAVVVVGFGTQTKAELSTSVDEVKGEALEKLPVTNINQAIETLVPSLTITGSAQESPGASPSLRIRGESSLNGGSPLVLIDGVQGSLSLIDPADVASYTVLKDASSAAIYGARGSGGVILITTKQGNRNEKFKINYSGSYTVKSPTHLPESLSGQKFAELRGLSEIAAGRKTDFTHPDILAALADPDVTEIPNPRRPTTHFVGTGNTDWIGEVVGSATLQKHNISLSGGTRKAGYWVSAGYTDESSLYEYGDYGFKRYNFRSNLNAEVGDHFRLDAKIGFTHADQDRPVKGYAGALTRAISQHPFNPVKWKTTGDWGGNNGGNAVHDLLEGGSHRSLTNDLNLNISGTLKPFKGFEWVNLAGFRYSHDNNSKEKKTLLRYSVRPGIPIGRENDPNEFIKESKYRFYKNFQSYASYKRVVGRHEAKIMLGASYEDNISDNLSGRRKEFFSNDLVRVLDLGTGEQYNNNSVSDWAIGSYFGRLNYNFAKKYFVEASFRSDASSRFTDDNKWGFFPSASVAWRIIEESFLKDTGFLSDLKIRASWGQVGNQSGIGLYDFVPQLQVGGDYPIGDDYSQNKWVVQNSLASPARSWETIETQNIGIDFGLWKNRLTGSFEYYTKKNKDMLVAVDIPSVIGMNVPTYNSGELETWGWEVSVRWRDRVGELSYSLSATLHDSQNEITKYESSRAIFSGSGRNIEGYPFRSYFGYTTAGLFQSDDEVTNWAKHHSRNAAGDVKFMDIDESGVIDQGDIVYLGNPSPRYNYAINLDVSWRGLDLGLTFDGVGKKDIYISGNKVNPIQYPKWEDHLDYWTPENPNAKYPRLYYNDGWNWKISDRMLWDASFLRLKNVQLGYTFPKNITDILHVSKLRLYANGRNLFVQDDFVPFLDPQSTNVTQYPVLKSVTFGLNITP</sequence>
<dbReference type="Pfam" id="PF07715">
    <property type="entry name" value="Plug"/>
    <property type="match status" value="1"/>
</dbReference>
<dbReference type="Gene3D" id="2.60.40.1120">
    <property type="entry name" value="Carboxypeptidase-like, regulatory domain"/>
    <property type="match status" value="1"/>
</dbReference>
<evidence type="ECO:0000256" key="1">
    <source>
        <dbReference type="ARBA" id="ARBA00004571"/>
    </source>
</evidence>
<comment type="subcellular location">
    <subcellularLocation>
        <location evidence="1 7">Cell outer membrane</location>
        <topology evidence="1 7">Multi-pass membrane protein</topology>
    </subcellularLocation>
</comment>
<dbReference type="Pfam" id="PF13715">
    <property type="entry name" value="CarbopepD_reg_2"/>
    <property type="match status" value="1"/>
</dbReference>
<keyword evidence="10" id="KW-1185">Reference proteome</keyword>
<dbReference type="SUPFAM" id="SSF49464">
    <property type="entry name" value="Carboxypeptidase regulatory domain-like"/>
    <property type="match status" value="1"/>
</dbReference>
<protein>
    <submittedName>
        <fullName evidence="9">SusC/RagA family TonB-linked outer membrane protein</fullName>
    </submittedName>
</protein>
<evidence type="ECO:0000256" key="7">
    <source>
        <dbReference type="PROSITE-ProRule" id="PRU01360"/>
    </source>
</evidence>
<proteinExistence type="inferred from homology"/>
<geneLocation type="plasmid" evidence="9 10">
    <name>pFA2</name>
</geneLocation>
<evidence type="ECO:0000256" key="2">
    <source>
        <dbReference type="ARBA" id="ARBA00022448"/>
    </source>
</evidence>
<keyword evidence="5 7" id="KW-0472">Membrane</keyword>
<dbReference type="InterPro" id="IPR012910">
    <property type="entry name" value="Plug_dom"/>
</dbReference>
<dbReference type="PROSITE" id="PS52016">
    <property type="entry name" value="TONB_DEPENDENT_REC_3"/>
    <property type="match status" value="1"/>
</dbReference>
<comment type="similarity">
    <text evidence="7">Belongs to the TonB-dependent receptor family.</text>
</comment>
<feature type="domain" description="TonB-dependent receptor plug" evidence="8">
    <location>
        <begin position="219"/>
        <end position="324"/>
    </location>
</feature>
<dbReference type="SUPFAM" id="SSF56935">
    <property type="entry name" value="Porins"/>
    <property type="match status" value="1"/>
</dbReference>
<dbReference type="InterPro" id="IPR036942">
    <property type="entry name" value="Beta-barrel_TonB_sf"/>
</dbReference>
<dbReference type="InterPro" id="IPR008969">
    <property type="entry name" value="CarboxyPept-like_regulatory"/>
</dbReference>
<accession>A0AAU9CIB7</accession>
<dbReference type="InterPro" id="IPR037066">
    <property type="entry name" value="Plug_dom_sf"/>
</dbReference>
<keyword evidence="2 7" id="KW-0813">Transport</keyword>
<evidence type="ECO:0000256" key="6">
    <source>
        <dbReference type="ARBA" id="ARBA00023237"/>
    </source>
</evidence>